<dbReference type="EMBL" id="KZ305034">
    <property type="protein sequence ID" value="PIA44421.1"/>
    <property type="molecule type" value="Genomic_DNA"/>
</dbReference>
<dbReference type="InterPro" id="IPR017451">
    <property type="entry name" value="F-box-assoc_interact_dom"/>
</dbReference>
<dbReference type="InterPro" id="IPR001810">
    <property type="entry name" value="F-box_dom"/>
</dbReference>
<dbReference type="Pfam" id="PF08268">
    <property type="entry name" value="FBA_3"/>
    <property type="match status" value="1"/>
</dbReference>
<name>A0A2G5DLN4_AQUCA</name>
<dbReference type="PROSITE" id="PS50181">
    <property type="entry name" value="FBOX"/>
    <property type="match status" value="1"/>
</dbReference>
<evidence type="ECO:0000259" key="1">
    <source>
        <dbReference type="PROSITE" id="PS50181"/>
    </source>
</evidence>
<evidence type="ECO:0000313" key="3">
    <source>
        <dbReference type="Proteomes" id="UP000230069"/>
    </source>
</evidence>
<dbReference type="OrthoDB" id="657937at2759"/>
<feature type="domain" description="F-box" evidence="1">
    <location>
        <begin position="34"/>
        <end position="83"/>
    </location>
</feature>
<evidence type="ECO:0000313" key="2">
    <source>
        <dbReference type="EMBL" id="PIA44421.1"/>
    </source>
</evidence>
<keyword evidence="3" id="KW-1185">Reference proteome</keyword>
<dbReference type="FunCoup" id="A0A2G5DLN4">
    <property type="interactions" value="39"/>
</dbReference>
<dbReference type="PANTHER" id="PTHR31111">
    <property type="entry name" value="BNAA05G37150D PROTEIN-RELATED"/>
    <property type="match status" value="1"/>
</dbReference>
<protein>
    <recommendedName>
        <fullName evidence="1">F-box domain-containing protein</fullName>
    </recommendedName>
</protein>
<reference evidence="2 3" key="1">
    <citation type="submission" date="2017-09" db="EMBL/GenBank/DDBJ databases">
        <title>WGS assembly of Aquilegia coerulea Goldsmith.</title>
        <authorList>
            <person name="Hodges S."/>
            <person name="Kramer E."/>
            <person name="Nordborg M."/>
            <person name="Tomkins J."/>
            <person name="Borevitz J."/>
            <person name="Derieg N."/>
            <person name="Yan J."/>
            <person name="Mihaltcheva S."/>
            <person name="Hayes R.D."/>
            <person name="Rokhsar D."/>
        </authorList>
    </citation>
    <scope>NUCLEOTIDE SEQUENCE [LARGE SCALE GENOMIC DNA]</scope>
    <source>
        <strain evidence="3">cv. Goldsmith</strain>
    </source>
</reference>
<dbReference type="AlphaFoldDB" id="A0A2G5DLN4"/>
<dbReference type="Proteomes" id="UP000230069">
    <property type="component" value="Unassembled WGS sequence"/>
</dbReference>
<dbReference type="PANTHER" id="PTHR31111:SF136">
    <property type="entry name" value="F-BOX ASSOCIATED DOMAIN-CONTAINING PROTEIN"/>
    <property type="match status" value="1"/>
</dbReference>
<dbReference type="InterPro" id="IPR036047">
    <property type="entry name" value="F-box-like_dom_sf"/>
</dbReference>
<accession>A0A2G5DLN4</accession>
<dbReference type="SUPFAM" id="SSF81383">
    <property type="entry name" value="F-box domain"/>
    <property type="match status" value="1"/>
</dbReference>
<proteinExistence type="predicted"/>
<organism evidence="2 3">
    <name type="scientific">Aquilegia coerulea</name>
    <name type="common">Rocky mountain columbine</name>
    <dbReference type="NCBI Taxonomy" id="218851"/>
    <lineage>
        <taxon>Eukaryota</taxon>
        <taxon>Viridiplantae</taxon>
        <taxon>Streptophyta</taxon>
        <taxon>Embryophyta</taxon>
        <taxon>Tracheophyta</taxon>
        <taxon>Spermatophyta</taxon>
        <taxon>Magnoliopsida</taxon>
        <taxon>Ranunculales</taxon>
        <taxon>Ranunculaceae</taxon>
        <taxon>Thalictroideae</taxon>
        <taxon>Aquilegia</taxon>
    </lineage>
</organism>
<dbReference type="InParanoid" id="A0A2G5DLN4"/>
<dbReference type="Pfam" id="PF00646">
    <property type="entry name" value="F-box"/>
    <property type="match status" value="1"/>
</dbReference>
<sequence>MRVVELHKRKKLKMTHHLSCVLDSTHNIIGNDELGEFSKLPKELVVEILYKLPVTSLGIVRCVSKTFDSMIQNPEFVETYRSKAPLRWLVFDHSELITFTIYVDNSRPSKRQALTLSVHLWSVNFYDGLLVFFNDDGKPLLHNISTQVTVELPSTHPASFTDTECLQIGLDISSNKYKVLYWKESRDLCLSFCYVLTLEKGSAWRPVGDTPQVRGVGKKPQTCANGSLFWLDDCQQRVILFDLSSEMFRSINPPCVMNLHESSYSLFEFNGSLCLVQKPRKEMFHLECMWLLKDVSREKWGLMLKNTVIPVGDTDCYSRSSLGNSLEFSDRYCEILMAAAVGKVQHIFLYNLLDRAYQHFKINELRGIRRGETYEQNDLQIAEYGTLVDASGSVEYGR</sequence>
<dbReference type="NCBIfam" id="TIGR01640">
    <property type="entry name" value="F_box_assoc_1"/>
    <property type="match status" value="1"/>
</dbReference>
<dbReference type="SMART" id="SM00256">
    <property type="entry name" value="FBOX"/>
    <property type="match status" value="1"/>
</dbReference>
<dbReference type="InterPro" id="IPR013187">
    <property type="entry name" value="F-box-assoc_dom_typ3"/>
</dbReference>
<gene>
    <name evidence="2" type="ORF">AQUCO_01700190v1</name>
</gene>